<reference evidence="1 2" key="1">
    <citation type="submission" date="2016-02" db="EMBL/GenBank/DDBJ databases">
        <title>Genome sequence of Tissierella creatinophila DSM 6911.</title>
        <authorList>
            <person name="Poehlein A."/>
            <person name="Daniel R."/>
        </authorList>
    </citation>
    <scope>NUCLEOTIDE SEQUENCE [LARGE SCALE GENOMIC DNA]</scope>
    <source>
        <strain evidence="1 2">DSM 6911</strain>
    </source>
</reference>
<evidence type="ECO:0000313" key="2">
    <source>
        <dbReference type="Proteomes" id="UP000186112"/>
    </source>
</evidence>
<dbReference type="OrthoDB" id="9763644at2"/>
<sequence length="313" mass="36625">MEKYKYIPEEMKKLRRFVGWRKEELNGKVAKLPFSLIDGKANDWNHPERWIDFNEAKTKNRPLGFVLVEEDRIICIDLDHAIQGGKLTPMAKEIIESFTGTYMELSQSGKGIHIFVQGTIPDNLNLSSRGIEIYKKNRYIALTGNIGDGSFFPRSNKLLKKDGELKRLYKKWTQEKSSTLKQIREYKYEPLNKSSRLDDLSLDEILTTMERTNRKASMLISGASLTGDHSRDDFTFLVLARNYTDGNPNLMKELFLMTPLNRLATNEKRRDDRKYLDYVEKTIEKVLGLGNFVAFDWSRHFQYKKRTRAYERV</sequence>
<organism evidence="1 2">
    <name type="scientific">Tissierella creatinophila DSM 6911</name>
    <dbReference type="NCBI Taxonomy" id="1123403"/>
    <lineage>
        <taxon>Bacteria</taxon>
        <taxon>Bacillati</taxon>
        <taxon>Bacillota</taxon>
        <taxon>Tissierellia</taxon>
        <taxon>Tissierellales</taxon>
        <taxon>Tissierellaceae</taxon>
        <taxon>Tissierella</taxon>
    </lineage>
</organism>
<protein>
    <recommendedName>
        <fullName evidence="3">DNA primase/polymerase bifunctional N-terminal domain-containing protein</fullName>
    </recommendedName>
</protein>
<name>A0A1U7M5C3_TISCR</name>
<keyword evidence="2" id="KW-1185">Reference proteome</keyword>
<accession>A0A1U7M5C3</accession>
<dbReference type="RefSeq" id="WP_075726739.1">
    <property type="nucleotide sequence ID" value="NZ_LTDM01000025.1"/>
</dbReference>
<proteinExistence type="predicted"/>
<evidence type="ECO:0000313" key="1">
    <source>
        <dbReference type="EMBL" id="OLS02486.1"/>
    </source>
</evidence>
<evidence type="ECO:0008006" key="3">
    <source>
        <dbReference type="Google" id="ProtNLM"/>
    </source>
</evidence>
<gene>
    <name evidence="1" type="ORF">TICRE_15240</name>
</gene>
<dbReference type="Proteomes" id="UP000186112">
    <property type="component" value="Unassembled WGS sequence"/>
</dbReference>
<dbReference type="AlphaFoldDB" id="A0A1U7M5C3"/>
<comment type="caution">
    <text evidence="1">The sequence shown here is derived from an EMBL/GenBank/DDBJ whole genome shotgun (WGS) entry which is preliminary data.</text>
</comment>
<dbReference type="EMBL" id="LTDM01000025">
    <property type="protein sequence ID" value="OLS02486.1"/>
    <property type="molecule type" value="Genomic_DNA"/>
</dbReference>